<dbReference type="Pfam" id="PF14244">
    <property type="entry name" value="Retrotran_gag_3"/>
    <property type="match status" value="1"/>
</dbReference>
<dbReference type="InterPro" id="IPR029472">
    <property type="entry name" value="Copia-like_N"/>
</dbReference>
<sequence length="282" mass="31951">MAANNSSPYTVSSSDRPGNQLISCTLNGENYLTWLKLMWTALIAKNKIAFVNGTIQKPNEGDANYQQWVTCNSMVVAWLSNSVDQELQPSVACIQNAKTLWDDLKERFSQGNETRVYELKSQICLTKQEGLFVSKYYSVLKGLWDELENFLELTQCTCETATSGASQREKEKSYQFLMGLNPELNTVRSNILSMEPFPSLNKIYSMVIHEERQKIVSCVNKPRADAAAFYVKEERAHSEIRSSGRLFCDHCQQVGHVLNTCWKLHGKPVNWVAKGKGKQLGF</sequence>
<name>A0A6P8CBY0_PUNGR</name>
<organism evidence="2 3">
    <name type="scientific">Punica granatum</name>
    <name type="common">Pomegranate</name>
    <dbReference type="NCBI Taxonomy" id="22663"/>
    <lineage>
        <taxon>Eukaryota</taxon>
        <taxon>Viridiplantae</taxon>
        <taxon>Streptophyta</taxon>
        <taxon>Embryophyta</taxon>
        <taxon>Tracheophyta</taxon>
        <taxon>Spermatophyta</taxon>
        <taxon>Magnoliopsida</taxon>
        <taxon>eudicotyledons</taxon>
        <taxon>Gunneridae</taxon>
        <taxon>Pentapetalae</taxon>
        <taxon>rosids</taxon>
        <taxon>malvids</taxon>
        <taxon>Myrtales</taxon>
        <taxon>Lythraceae</taxon>
        <taxon>Punica</taxon>
    </lineage>
</organism>
<dbReference type="Proteomes" id="UP000515151">
    <property type="component" value="Chromosome 2"/>
</dbReference>
<protein>
    <submittedName>
        <fullName evidence="3">Uncharacterized protein LOC116193980</fullName>
    </submittedName>
</protein>
<dbReference type="PANTHER" id="PTHR37610:SF97">
    <property type="entry name" value="RETROTRANSPOSON GAG DOMAIN-CONTAINING PROTEIN"/>
    <property type="match status" value="1"/>
</dbReference>
<evidence type="ECO:0000313" key="3">
    <source>
        <dbReference type="RefSeq" id="XP_031378578.1"/>
    </source>
</evidence>
<dbReference type="OrthoDB" id="5544992at2759"/>
<dbReference type="RefSeq" id="XP_031378578.1">
    <property type="nucleotide sequence ID" value="XM_031522718.1"/>
</dbReference>
<evidence type="ECO:0000313" key="2">
    <source>
        <dbReference type="Proteomes" id="UP000515151"/>
    </source>
</evidence>
<reference evidence="3" key="2">
    <citation type="submission" date="2025-08" db="UniProtKB">
        <authorList>
            <consortium name="RefSeq"/>
        </authorList>
    </citation>
    <scope>IDENTIFICATION</scope>
    <source>
        <tissue evidence="3">Leaf</tissue>
    </source>
</reference>
<gene>
    <name evidence="3" type="primary">LOC116193980</name>
</gene>
<keyword evidence="2" id="KW-1185">Reference proteome</keyword>
<reference evidence="2" key="1">
    <citation type="journal article" date="2020" name="Plant Biotechnol. J.">
        <title>The pomegranate (Punica granatum L.) draft genome dissects genetic divergence between soft- and hard-seeded cultivars.</title>
        <authorList>
            <person name="Luo X."/>
            <person name="Li H."/>
            <person name="Wu Z."/>
            <person name="Yao W."/>
            <person name="Zhao P."/>
            <person name="Cao D."/>
            <person name="Yu H."/>
            <person name="Li K."/>
            <person name="Poudel K."/>
            <person name="Zhao D."/>
            <person name="Zhang F."/>
            <person name="Xia X."/>
            <person name="Chen L."/>
            <person name="Wang Q."/>
            <person name="Jing D."/>
            <person name="Cao S."/>
        </authorList>
    </citation>
    <scope>NUCLEOTIDE SEQUENCE [LARGE SCALE GENOMIC DNA]</scope>
    <source>
        <strain evidence="2">cv. Tunisia</strain>
    </source>
</reference>
<dbReference type="GeneID" id="116193980"/>
<dbReference type="PANTHER" id="PTHR37610">
    <property type="entry name" value="CCHC-TYPE DOMAIN-CONTAINING PROTEIN"/>
    <property type="match status" value="1"/>
</dbReference>
<evidence type="ECO:0000259" key="1">
    <source>
        <dbReference type="Pfam" id="PF14244"/>
    </source>
</evidence>
<accession>A0A6P8CBY0</accession>
<feature type="domain" description="Retrotransposon Copia-like N-terminal" evidence="1">
    <location>
        <begin position="13"/>
        <end position="59"/>
    </location>
</feature>
<dbReference type="AlphaFoldDB" id="A0A6P8CBY0"/>
<proteinExistence type="predicted"/>